<organism evidence="2 3">
    <name type="scientific">Puccinia coronata f. sp. avenae</name>
    <dbReference type="NCBI Taxonomy" id="200324"/>
    <lineage>
        <taxon>Eukaryota</taxon>
        <taxon>Fungi</taxon>
        <taxon>Dikarya</taxon>
        <taxon>Basidiomycota</taxon>
        <taxon>Pucciniomycotina</taxon>
        <taxon>Pucciniomycetes</taxon>
        <taxon>Pucciniales</taxon>
        <taxon>Pucciniaceae</taxon>
        <taxon>Puccinia</taxon>
    </lineage>
</organism>
<sequence>MSQAPTSNKEPGPQRRDGINGTGVKPPKQTRKASPDELPVRPQQLPNFPQLAIA</sequence>
<reference evidence="2 3" key="1">
    <citation type="submission" date="2017-11" db="EMBL/GenBank/DDBJ databases">
        <title>De novo assembly and phasing of dikaryotic genomes from two isolates of Puccinia coronata f. sp. avenae, the causal agent of oat crown rust.</title>
        <authorList>
            <person name="Miller M.E."/>
            <person name="Zhang Y."/>
            <person name="Omidvar V."/>
            <person name="Sperschneider J."/>
            <person name="Schwessinger B."/>
            <person name="Raley C."/>
            <person name="Palmer J.M."/>
            <person name="Garnica D."/>
            <person name="Upadhyaya N."/>
            <person name="Rathjen J."/>
            <person name="Taylor J.M."/>
            <person name="Park R.F."/>
            <person name="Dodds P.N."/>
            <person name="Hirsch C.D."/>
            <person name="Kianian S.F."/>
            <person name="Figueroa M."/>
        </authorList>
    </citation>
    <scope>NUCLEOTIDE SEQUENCE [LARGE SCALE GENOMIC DNA]</scope>
    <source>
        <strain evidence="2">12SD80</strain>
    </source>
</reference>
<dbReference type="EMBL" id="PGCI01000818">
    <property type="protein sequence ID" value="PLW14632.1"/>
    <property type="molecule type" value="Genomic_DNA"/>
</dbReference>
<proteinExistence type="predicted"/>
<evidence type="ECO:0000313" key="2">
    <source>
        <dbReference type="EMBL" id="PLW14632.1"/>
    </source>
</evidence>
<dbReference type="AlphaFoldDB" id="A0A2N5SN04"/>
<evidence type="ECO:0000313" key="3">
    <source>
        <dbReference type="Proteomes" id="UP000235392"/>
    </source>
</evidence>
<feature type="region of interest" description="Disordered" evidence="1">
    <location>
        <begin position="1"/>
        <end position="54"/>
    </location>
</feature>
<evidence type="ECO:0000256" key="1">
    <source>
        <dbReference type="SAM" id="MobiDB-lite"/>
    </source>
</evidence>
<name>A0A2N5SN04_9BASI</name>
<comment type="caution">
    <text evidence="2">The sequence shown here is derived from an EMBL/GenBank/DDBJ whole genome shotgun (WGS) entry which is preliminary data.</text>
</comment>
<protein>
    <submittedName>
        <fullName evidence="2">Uncharacterized protein</fullName>
    </submittedName>
</protein>
<accession>A0A2N5SN04</accession>
<dbReference type="Proteomes" id="UP000235392">
    <property type="component" value="Unassembled WGS sequence"/>
</dbReference>
<gene>
    <name evidence="2" type="ORF">PCASD_19900</name>
</gene>